<dbReference type="CDD" id="cd17321">
    <property type="entry name" value="MFS_MMR_MDR_like"/>
    <property type="match status" value="1"/>
</dbReference>
<gene>
    <name evidence="7" type="ORF">E1292_24435</name>
</gene>
<dbReference type="RefSeq" id="WP_132597544.1">
    <property type="nucleotide sequence ID" value="NZ_SMKO01000069.1"/>
</dbReference>
<dbReference type="Gene3D" id="1.20.1250.20">
    <property type="entry name" value="MFS general substrate transporter like domains"/>
    <property type="match status" value="1"/>
</dbReference>
<dbReference type="EMBL" id="SMKO01000069">
    <property type="protein sequence ID" value="TDD02059.1"/>
    <property type="molecule type" value="Genomic_DNA"/>
</dbReference>
<feature type="transmembrane region" description="Helical" evidence="5">
    <location>
        <begin position="25"/>
        <end position="49"/>
    </location>
</feature>
<dbReference type="InterPro" id="IPR020846">
    <property type="entry name" value="MFS_dom"/>
</dbReference>
<keyword evidence="3 5" id="KW-1133">Transmembrane helix</keyword>
<feature type="transmembrane region" description="Helical" evidence="5">
    <location>
        <begin position="116"/>
        <end position="137"/>
    </location>
</feature>
<feature type="domain" description="Major facilitator superfamily (MFS) profile" evidence="6">
    <location>
        <begin position="25"/>
        <end position="474"/>
    </location>
</feature>
<reference evidence="7 8" key="1">
    <citation type="submission" date="2019-03" db="EMBL/GenBank/DDBJ databases">
        <title>Draft genome sequences of novel Actinobacteria.</title>
        <authorList>
            <person name="Sahin N."/>
            <person name="Ay H."/>
            <person name="Saygin H."/>
        </authorList>
    </citation>
    <scope>NUCLEOTIDE SEQUENCE [LARGE SCALE GENOMIC DNA]</scope>
    <source>
        <strain evidence="7 8">KC310</strain>
    </source>
</reference>
<dbReference type="Proteomes" id="UP000295258">
    <property type="component" value="Unassembled WGS sequence"/>
</dbReference>
<evidence type="ECO:0000256" key="5">
    <source>
        <dbReference type="SAM" id="Phobius"/>
    </source>
</evidence>
<evidence type="ECO:0000256" key="4">
    <source>
        <dbReference type="ARBA" id="ARBA00023136"/>
    </source>
</evidence>
<feature type="transmembrane region" description="Helical" evidence="5">
    <location>
        <begin position="61"/>
        <end position="79"/>
    </location>
</feature>
<dbReference type="Pfam" id="PF07690">
    <property type="entry name" value="MFS_1"/>
    <property type="match status" value="1"/>
</dbReference>
<comment type="subcellular location">
    <subcellularLocation>
        <location evidence="1">Cell membrane</location>
        <topology evidence="1">Multi-pass membrane protein</topology>
    </subcellularLocation>
</comment>
<evidence type="ECO:0000313" key="7">
    <source>
        <dbReference type="EMBL" id="TDD02059.1"/>
    </source>
</evidence>
<feature type="transmembrane region" description="Helical" evidence="5">
    <location>
        <begin position="241"/>
        <end position="259"/>
    </location>
</feature>
<feature type="transmembrane region" description="Helical" evidence="5">
    <location>
        <begin position="285"/>
        <end position="310"/>
    </location>
</feature>
<dbReference type="GO" id="GO:0022857">
    <property type="term" value="F:transmembrane transporter activity"/>
    <property type="evidence" value="ECO:0007669"/>
    <property type="project" value="InterPro"/>
</dbReference>
<keyword evidence="8" id="KW-1185">Reference proteome</keyword>
<dbReference type="GO" id="GO:0005886">
    <property type="term" value="C:plasma membrane"/>
    <property type="evidence" value="ECO:0007669"/>
    <property type="project" value="UniProtKB-SubCell"/>
</dbReference>
<dbReference type="InterPro" id="IPR036259">
    <property type="entry name" value="MFS_trans_sf"/>
</dbReference>
<proteinExistence type="predicted"/>
<name>A0A4R4V9R6_9ACTN</name>
<sequence length="480" mass="50442">MSVAEDDVERGEHETDPGYRWRWPALVVIMIGSAMEMLDVSVTVLAGPTIRSSLQGGTSDLQWYSATYTLALACGLITGGRLGDIVGRRRMFLIGMAGFTLGSALCAAAVTSEMLIIVRAVQGLFGAAMIPQGLGIIKEMFPPSSLSLAFNAMGPFMAVFSLGGPVFGGWLLEADLLGAGWRMIFLVNVPIGVVGGLAALLTLPPDPPSQAVKLDWPGVALASVGSLLMVFPIVQGREYDWPIWTYAMMGGSLAAFIVFGRHEARRSRRGADTLVVPGLFRKRSYVAGMTVGLMYFAALSGFGLAFTLYLQLGLGYSPAKTSVTGTAMTAGIIVGSLVMPKLSKYGRRVFHGGAAITVAGLVSLSWVMWMDVTPWRLVPSLLVAGLGSSLMMGPFFALSLADVEPHEMGTATGALSALQQGGSSVGAALLGTVFFETANHGFSVPVAAFAAFAVAGGMAALMFLAGFLFPAYRPQPDLRS</sequence>
<feature type="transmembrane region" description="Helical" evidence="5">
    <location>
        <begin position="183"/>
        <end position="204"/>
    </location>
</feature>
<evidence type="ECO:0000313" key="8">
    <source>
        <dbReference type="Proteomes" id="UP000295258"/>
    </source>
</evidence>
<feature type="transmembrane region" description="Helical" evidence="5">
    <location>
        <begin position="149"/>
        <end position="171"/>
    </location>
</feature>
<feature type="transmembrane region" description="Helical" evidence="5">
    <location>
        <begin position="91"/>
        <end position="110"/>
    </location>
</feature>
<evidence type="ECO:0000256" key="3">
    <source>
        <dbReference type="ARBA" id="ARBA00022989"/>
    </source>
</evidence>
<feature type="transmembrane region" description="Helical" evidence="5">
    <location>
        <begin position="216"/>
        <end position="235"/>
    </location>
</feature>
<feature type="transmembrane region" description="Helical" evidence="5">
    <location>
        <begin position="447"/>
        <end position="472"/>
    </location>
</feature>
<feature type="transmembrane region" description="Helical" evidence="5">
    <location>
        <begin position="381"/>
        <end position="401"/>
    </location>
</feature>
<feature type="transmembrane region" description="Helical" evidence="5">
    <location>
        <begin position="349"/>
        <end position="369"/>
    </location>
</feature>
<organism evidence="7 8">
    <name type="scientific">Nonomuraea deserti</name>
    <dbReference type="NCBI Taxonomy" id="1848322"/>
    <lineage>
        <taxon>Bacteria</taxon>
        <taxon>Bacillati</taxon>
        <taxon>Actinomycetota</taxon>
        <taxon>Actinomycetes</taxon>
        <taxon>Streptosporangiales</taxon>
        <taxon>Streptosporangiaceae</taxon>
        <taxon>Nonomuraea</taxon>
    </lineage>
</organism>
<dbReference type="InterPro" id="IPR011701">
    <property type="entry name" value="MFS"/>
</dbReference>
<comment type="caution">
    <text evidence="7">The sequence shown here is derived from an EMBL/GenBank/DDBJ whole genome shotgun (WGS) entry which is preliminary data.</text>
</comment>
<accession>A0A4R4V9R6</accession>
<dbReference type="PANTHER" id="PTHR42718:SF39">
    <property type="entry name" value="ACTINORHODIN TRANSPORTER-RELATED"/>
    <property type="match status" value="1"/>
</dbReference>
<protein>
    <submittedName>
        <fullName evidence="7">MFS transporter</fullName>
    </submittedName>
</protein>
<dbReference type="AlphaFoldDB" id="A0A4R4V9R6"/>
<dbReference type="SUPFAM" id="SSF103473">
    <property type="entry name" value="MFS general substrate transporter"/>
    <property type="match status" value="1"/>
</dbReference>
<feature type="transmembrane region" description="Helical" evidence="5">
    <location>
        <begin position="413"/>
        <end position="435"/>
    </location>
</feature>
<keyword evidence="2 5" id="KW-0812">Transmembrane</keyword>
<keyword evidence="4 5" id="KW-0472">Membrane</keyword>
<dbReference type="PANTHER" id="PTHR42718">
    <property type="entry name" value="MAJOR FACILITATOR SUPERFAMILY MULTIDRUG TRANSPORTER MFSC"/>
    <property type="match status" value="1"/>
</dbReference>
<evidence type="ECO:0000259" key="6">
    <source>
        <dbReference type="PROSITE" id="PS50850"/>
    </source>
</evidence>
<dbReference type="Gene3D" id="1.20.1720.10">
    <property type="entry name" value="Multidrug resistance protein D"/>
    <property type="match status" value="1"/>
</dbReference>
<dbReference type="PROSITE" id="PS50850">
    <property type="entry name" value="MFS"/>
    <property type="match status" value="1"/>
</dbReference>
<feature type="transmembrane region" description="Helical" evidence="5">
    <location>
        <begin position="322"/>
        <end position="342"/>
    </location>
</feature>
<evidence type="ECO:0000256" key="2">
    <source>
        <dbReference type="ARBA" id="ARBA00022692"/>
    </source>
</evidence>
<evidence type="ECO:0000256" key="1">
    <source>
        <dbReference type="ARBA" id="ARBA00004651"/>
    </source>
</evidence>